<dbReference type="InterPro" id="IPR029017">
    <property type="entry name" value="Enolase-like_N"/>
</dbReference>
<dbReference type="GO" id="GO:0000287">
    <property type="term" value="F:magnesium ion binding"/>
    <property type="evidence" value="ECO:0007669"/>
    <property type="project" value="UniProtKB-ARBA"/>
</dbReference>
<dbReference type="InterPro" id="IPR013342">
    <property type="entry name" value="Mandelate_racemase_C"/>
</dbReference>
<dbReference type="Pfam" id="PF13378">
    <property type="entry name" value="MR_MLE_C"/>
    <property type="match status" value="1"/>
</dbReference>
<evidence type="ECO:0000256" key="1">
    <source>
        <dbReference type="ARBA" id="ARBA00003553"/>
    </source>
</evidence>
<dbReference type="Pfam" id="PF02746">
    <property type="entry name" value="MR_MLE_N"/>
    <property type="match status" value="1"/>
</dbReference>
<organism evidence="5 6">
    <name type="scientific">Hydrogenispora ethanolica</name>
    <dbReference type="NCBI Taxonomy" id="1082276"/>
    <lineage>
        <taxon>Bacteria</taxon>
        <taxon>Bacillati</taxon>
        <taxon>Bacillota</taxon>
        <taxon>Hydrogenispora</taxon>
    </lineage>
</organism>
<name>A0A4R1S0C9_HYDET</name>
<dbReference type="InterPro" id="IPR013341">
    <property type="entry name" value="Mandelate_racemase_N_dom"/>
</dbReference>
<comment type="caution">
    <text evidence="5">The sequence shown here is derived from an EMBL/GenBank/DDBJ whole genome shotgun (WGS) entry which is preliminary data.</text>
</comment>
<dbReference type="GO" id="GO:0009063">
    <property type="term" value="P:amino acid catabolic process"/>
    <property type="evidence" value="ECO:0007669"/>
    <property type="project" value="InterPro"/>
</dbReference>
<protein>
    <submittedName>
        <fullName evidence="5">Mannonate dehydratase</fullName>
    </submittedName>
</protein>
<dbReference type="InterPro" id="IPR029065">
    <property type="entry name" value="Enolase_C-like"/>
</dbReference>
<dbReference type="InterPro" id="IPR036849">
    <property type="entry name" value="Enolase-like_C_sf"/>
</dbReference>
<dbReference type="PROSITE" id="PS00908">
    <property type="entry name" value="MR_MLE_1"/>
    <property type="match status" value="1"/>
</dbReference>
<dbReference type="PANTHER" id="PTHR48080">
    <property type="entry name" value="D-GALACTONATE DEHYDRATASE-RELATED"/>
    <property type="match status" value="1"/>
</dbReference>
<dbReference type="SUPFAM" id="SSF51604">
    <property type="entry name" value="Enolase C-terminal domain-like"/>
    <property type="match status" value="1"/>
</dbReference>
<feature type="domain" description="Mandelate racemase/muconate lactonizing enzyme C-terminal" evidence="4">
    <location>
        <begin position="137"/>
        <end position="253"/>
    </location>
</feature>
<dbReference type="SMART" id="SM00922">
    <property type="entry name" value="MR_MLE"/>
    <property type="match status" value="1"/>
</dbReference>
<dbReference type="AlphaFoldDB" id="A0A4R1S0C9"/>
<dbReference type="SUPFAM" id="SSF54826">
    <property type="entry name" value="Enolase N-terminal domain-like"/>
    <property type="match status" value="1"/>
</dbReference>
<sequence>MGEGLLIITIRDVRAICTAPAGTNLVVVKVETDEPELYGLGCATFTYRHLAVSCVVEEYLKPLLVGRGVADIEDLWHLMNCNAYWRNGPIGNNAISGVDMALWDIKGKLAKMPVYSLLGGKARQAVMAYVHVYGETLPEIVDNILQGLAEGIRCFRIHWGNTSKLYESAGKLAGVYFDPDFYMRQTLELFSYVRDKVGYEVKLCHDVHERLAPIEAIRFAKELEPFRLFFLEDALSPEQSEWYGVMRQQTTTPIAIGELFNNPKEWTQLITSRSIDFIRAHPSQLGGVTPTRKLAILAEQFGVRTAWHGPEDISPVGHAANIHLDLASHNFGIQEWRGIDAAVAEVFPGSPTLRDGCLQLNEQPGWGVDIDERHAKKFPCTHSTTLWTQKRILDGTLIYP</sequence>
<keyword evidence="3" id="KW-0479">Metal-binding</keyword>
<comment type="function">
    <text evidence="1">Has no detectable activity with D-mannonate and with a panel of 70 other acid sugars (in vitro), in spite of the conservation of the residues that are expected to be important for catalytic activity and cofactor binding. May have evolved a divergent function.</text>
</comment>
<dbReference type="Gene3D" id="3.30.390.10">
    <property type="entry name" value="Enolase-like, N-terminal domain"/>
    <property type="match status" value="1"/>
</dbReference>
<keyword evidence="6" id="KW-1185">Reference proteome</keyword>
<accession>A0A4R1S0C9</accession>
<dbReference type="Proteomes" id="UP000295008">
    <property type="component" value="Unassembled WGS sequence"/>
</dbReference>
<evidence type="ECO:0000256" key="3">
    <source>
        <dbReference type="ARBA" id="ARBA00022723"/>
    </source>
</evidence>
<proteinExistence type="inferred from homology"/>
<gene>
    <name evidence="5" type="ORF">EDC14_100679</name>
</gene>
<evidence type="ECO:0000313" key="6">
    <source>
        <dbReference type="Proteomes" id="UP000295008"/>
    </source>
</evidence>
<dbReference type="InterPro" id="IPR034593">
    <property type="entry name" value="DgoD-like"/>
</dbReference>
<evidence type="ECO:0000313" key="5">
    <source>
        <dbReference type="EMBL" id="TCL72369.1"/>
    </source>
</evidence>
<dbReference type="InterPro" id="IPR018110">
    <property type="entry name" value="Mandel_Rmase/mucon_lact_enz_CS"/>
</dbReference>
<evidence type="ECO:0000256" key="2">
    <source>
        <dbReference type="ARBA" id="ARBA00010339"/>
    </source>
</evidence>
<reference evidence="5 6" key="1">
    <citation type="submission" date="2019-03" db="EMBL/GenBank/DDBJ databases">
        <title>Genomic Encyclopedia of Type Strains, Phase IV (KMG-IV): sequencing the most valuable type-strain genomes for metagenomic binning, comparative biology and taxonomic classification.</title>
        <authorList>
            <person name="Goeker M."/>
        </authorList>
    </citation>
    <scope>NUCLEOTIDE SEQUENCE [LARGE SCALE GENOMIC DNA]</scope>
    <source>
        <strain evidence="5 6">LX-B</strain>
    </source>
</reference>
<evidence type="ECO:0000259" key="4">
    <source>
        <dbReference type="SMART" id="SM00922"/>
    </source>
</evidence>
<dbReference type="Gene3D" id="3.20.20.120">
    <property type="entry name" value="Enolase-like C-terminal domain"/>
    <property type="match status" value="1"/>
</dbReference>
<comment type="similarity">
    <text evidence="2">Belongs to the mandelate racemase/muconate lactonizing enzyme family. GalD subfamily.</text>
</comment>
<dbReference type="EMBL" id="SLUN01000006">
    <property type="protein sequence ID" value="TCL72369.1"/>
    <property type="molecule type" value="Genomic_DNA"/>
</dbReference>
<dbReference type="PANTHER" id="PTHR48080:SF6">
    <property type="entry name" value="STARVATION-SENSING PROTEIN RSPA"/>
    <property type="match status" value="1"/>
</dbReference>